<evidence type="ECO:0000313" key="3">
    <source>
        <dbReference type="Proteomes" id="UP001141422"/>
    </source>
</evidence>
<dbReference type="Pfam" id="PF01041">
    <property type="entry name" value="DegT_DnrJ_EryC1"/>
    <property type="match status" value="1"/>
</dbReference>
<gene>
    <name evidence="2" type="ORF">O0S10_06220</name>
</gene>
<dbReference type="CDD" id="cd00616">
    <property type="entry name" value="AHBA_syn"/>
    <property type="match status" value="1"/>
</dbReference>
<keyword evidence="3" id="KW-1185">Reference proteome</keyword>
<dbReference type="PANTHER" id="PTHR30244:SF34">
    <property type="entry name" value="DTDP-4-AMINO-4,6-DIDEOXYGALACTOSE TRANSAMINASE"/>
    <property type="match status" value="1"/>
</dbReference>
<comment type="similarity">
    <text evidence="1">Belongs to the DegT/DnrJ/EryC1 family.</text>
</comment>
<protein>
    <submittedName>
        <fullName evidence="2">DegT/DnrJ/EryC1/StrS family aminotransferase</fullName>
    </submittedName>
</protein>
<dbReference type="Proteomes" id="UP001141422">
    <property type="component" value="Unassembled WGS sequence"/>
</dbReference>
<accession>A0ABT4IIA8</accession>
<dbReference type="SUPFAM" id="SSF53383">
    <property type="entry name" value="PLP-dependent transferases"/>
    <property type="match status" value="1"/>
</dbReference>
<comment type="caution">
    <text evidence="2">The sequence shown here is derived from an EMBL/GenBank/DDBJ whole genome shotgun (WGS) entry which is preliminary data.</text>
</comment>
<sequence>MRIPVNKPSITELEISYVTDAVTTGWGDHCYDYINRFTETLKNFFGVKYAWPTSSCHGALHTVLMALGIGLGDEVIVPDVTWIGSVSPVCWLGAKPVFADVLQDTWCINPASVEKKITPKTKAIIIVHLYGSVCDMDAILAISKKYNIPVIEDAAEAVGAEYHGKRVGSIGDFGVFSFHGTKTFTTGEGGAIISNRDDLAEKISTISNQGRKPEQHIMFWVDELGLKYKMSNLDAALGVAQFERFDELFSKKREIFGWYKDALSDLPDIAMNVEPEGTKNLYWMPSIIFGDSYSFNRDTLIKGMNAEGIGIRPFFYPVSMFPMFESAKDNVVSWSLYKRGINLPSYHDMTRDEITIVCNALRKNIDYTKSY</sequence>
<dbReference type="RefSeq" id="WP_268925024.1">
    <property type="nucleotide sequence ID" value="NZ_JAPTGB010000011.1"/>
</dbReference>
<dbReference type="InterPro" id="IPR015424">
    <property type="entry name" value="PyrdxlP-dep_Trfase"/>
</dbReference>
<keyword evidence="2" id="KW-0808">Transferase</keyword>
<keyword evidence="2" id="KW-0032">Aminotransferase</keyword>
<dbReference type="InterPro" id="IPR015422">
    <property type="entry name" value="PyrdxlP-dep_Trfase_small"/>
</dbReference>
<proteinExistence type="inferred from homology"/>
<dbReference type="Gene3D" id="3.40.640.10">
    <property type="entry name" value="Type I PLP-dependent aspartate aminotransferase-like (Major domain)"/>
    <property type="match status" value="1"/>
</dbReference>
<evidence type="ECO:0000313" key="2">
    <source>
        <dbReference type="EMBL" id="MCZ0860823.1"/>
    </source>
</evidence>
<dbReference type="PANTHER" id="PTHR30244">
    <property type="entry name" value="TRANSAMINASE"/>
    <property type="match status" value="1"/>
</dbReference>
<keyword evidence="1" id="KW-0663">Pyridoxal phosphate</keyword>
<dbReference type="EMBL" id="JAPTGB010000011">
    <property type="protein sequence ID" value="MCZ0860823.1"/>
    <property type="molecule type" value="Genomic_DNA"/>
</dbReference>
<dbReference type="PIRSF" id="PIRSF000390">
    <property type="entry name" value="PLP_StrS"/>
    <property type="match status" value="1"/>
</dbReference>
<dbReference type="GO" id="GO:0008483">
    <property type="term" value="F:transaminase activity"/>
    <property type="evidence" value="ECO:0007669"/>
    <property type="project" value="UniProtKB-KW"/>
</dbReference>
<evidence type="ECO:0000256" key="1">
    <source>
        <dbReference type="RuleBase" id="RU004508"/>
    </source>
</evidence>
<dbReference type="InterPro" id="IPR000653">
    <property type="entry name" value="DegT/StrS_aminotransferase"/>
</dbReference>
<name>A0ABT4IIA8_9EURY</name>
<organism evidence="2 3">
    <name type="scientific">Methanocorpusculum petauri</name>
    <dbReference type="NCBI Taxonomy" id="3002863"/>
    <lineage>
        <taxon>Archaea</taxon>
        <taxon>Methanobacteriati</taxon>
        <taxon>Methanobacteriota</taxon>
        <taxon>Stenosarchaea group</taxon>
        <taxon>Methanomicrobia</taxon>
        <taxon>Methanomicrobiales</taxon>
        <taxon>Methanocorpusculaceae</taxon>
        <taxon>Methanocorpusculum</taxon>
    </lineage>
</organism>
<reference evidence="2" key="1">
    <citation type="submission" date="2022-12" db="EMBL/GenBank/DDBJ databases">
        <title>Isolation and characterisation of novel Methanocorpusculum spp. from native Australian herbivores indicates the genus is ancestrally host-associated.</title>
        <authorList>
            <person name="Volmer J.G."/>
            <person name="Soo R.M."/>
            <person name="Evans P.N."/>
            <person name="Hoedt E.C."/>
            <person name="Astorga Alsina A.L."/>
            <person name="Woodcroft B.J."/>
            <person name="Tyson G.W."/>
            <person name="Hugenholtz P."/>
            <person name="Morrison M."/>
        </authorList>
    </citation>
    <scope>NUCLEOTIDE SEQUENCE</scope>
    <source>
        <strain evidence="2">MG</strain>
    </source>
</reference>
<dbReference type="Gene3D" id="3.90.1150.10">
    <property type="entry name" value="Aspartate Aminotransferase, domain 1"/>
    <property type="match status" value="1"/>
</dbReference>
<dbReference type="InterPro" id="IPR015421">
    <property type="entry name" value="PyrdxlP-dep_Trfase_major"/>
</dbReference>